<dbReference type="EMBL" id="MU117963">
    <property type="protein sequence ID" value="KAF9653623.1"/>
    <property type="molecule type" value="Genomic_DNA"/>
</dbReference>
<reference evidence="1" key="1">
    <citation type="submission" date="2019-10" db="EMBL/GenBank/DDBJ databases">
        <authorList>
            <consortium name="DOE Joint Genome Institute"/>
            <person name="Kuo A."/>
            <person name="Miyauchi S."/>
            <person name="Kiss E."/>
            <person name="Drula E."/>
            <person name="Kohler A."/>
            <person name="Sanchez-Garcia M."/>
            <person name="Andreopoulos B."/>
            <person name="Barry K.W."/>
            <person name="Bonito G."/>
            <person name="Buee M."/>
            <person name="Carver A."/>
            <person name="Chen C."/>
            <person name="Cichocki N."/>
            <person name="Clum A."/>
            <person name="Culley D."/>
            <person name="Crous P.W."/>
            <person name="Fauchery L."/>
            <person name="Girlanda M."/>
            <person name="Hayes R."/>
            <person name="Keri Z."/>
            <person name="Labutti K."/>
            <person name="Lipzen A."/>
            <person name="Lombard V."/>
            <person name="Magnuson J."/>
            <person name="Maillard F."/>
            <person name="Morin E."/>
            <person name="Murat C."/>
            <person name="Nolan M."/>
            <person name="Ohm R."/>
            <person name="Pangilinan J."/>
            <person name="Pereira M."/>
            <person name="Perotto S."/>
            <person name="Peter M."/>
            <person name="Riley R."/>
            <person name="Sitrit Y."/>
            <person name="Stielow B."/>
            <person name="Szollosi G."/>
            <person name="Zifcakova L."/>
            <person name="Stursova M."/>
            <person name="Spatafora J.W."/>
            <person name="Tedersoo L."/>
            <person name="Vaario L.-M."/>
            <person name="Yamada A."/>
            <person name="Yan M."/>
            <person name="Wang P."/>
            <person name="Xu J."/>
            <person name="Bruns T."/>
            <person name="Baldrian P."/>
            <person name="Vilgalys R."/>
            <person name="Henrissat B."/>
            <person name="Grigoriev I.V."/>
            <person name="Hibbett D."/>
            <person name="Nagy L.G."/>
            <person name="Martin F.M."/>
        </authorList>
    </citation>
    <scope>NUCLEOTIDE SEQUENCE</scope>
    <source>
        <strain evidence="1">P2</strain>
    </source>
</reference>
<keyword evidence="2" id="KW-1185">Reference proteome</keyword>
<evidence type="ECO:0000313" key="2">
    <source>
        <dbReference type="Proteomes" id="UP000886501"/>
    </source>
</evidence>
<dbReference type="Proteomes" id="UP000886501">
    <property type="component" value="Unassembled WGS sequence"/>
</dbReference>
<gene>
    <name evidence="1" type="ORF">BDM02DRAFT_3087208</name>
</gene>
<proteinExistence type="predicted"/>
<name>A0ACB6ZVV6_THEGA</name>
<accession>A0ACB6ZVV6</accession>
<evidence type="ECO:0000313" key="1">
    <source>
        <dbReference type="EMBL" id="KAF9653623.1"/>
    </source>
</evidence>
<reference evidence="1" key="2">
    <citation type="journal article" date="2020" name="Nat. Commun.">
        <title>Large-scale genome sequencing of mycorrhizal fungi provides insights into the early evolution of symbiotic traits.</title>
        <authorList>
            <person name="Miyauchi S."/>
            <person name="Kiss E."/>
            <person name="Kuo A."/>
            <person name="Drula E."/>
            <person name="Kohler A."/>
            <person name="Sanchez-Garcia M."/>
            <person name="Morin E."/>
            <person name="Andreopoulos B."/>
            <person name="Barry K.W."/>
            <person name="Bonito G."/>
            <person name="Buee M."/>
            <person name="Carver A."/>
            <person name="Chen C."/>
            <person name="Cichocki N."/>
            <person name="Clum A."/>
            <person name="Culley D."/>
            <person name="Crous P.W."/>
            <person name="Fauchery L."/>
            <person name="Girlanda M."/>
            <person name="Hayes R.D."/>
            <person name="Keri Z."/>
            <person name="LaButti K."/>
            <person name="Lipzen A."/>
            <person name="Lombard V."/>
            <person name="Magnuson J."/>
            <person name="Maillard F."/>
            <person name="Murat C."/>
            <person name="Nolan M."/>
            <person name="Ohm R.A."/>
            <person name="Pangilinan J."/>
            <person name="Pereira M.F."/>
            <person name="Perotto S."/>
            <person name="Peter M."/>
            <person name="Pfister S."/>
            <person name="Riley R."/>
            <person name="Sitrit Y."/>
            <person name="Stielow J.B."/>
            <person name="Szollosi G."/>
            <person name="Zifcakova L."/>
            <person name="Stursova M."/>
            <person name="Spatafora J.W."/>
            <person name="Tedersoo L."/>
            <person name="Vaario L.M."/>
            <person name="Yamada A."/>
            <person name="Yan M."/>
            <person name="Wang P."/>
            <person name="Xu J."/>
            <person name="Bruns T."/>
            <person name="Baldrian P."/>
            <person name="Vilgalys R."/>
            <person name="Dunand C."/>
            <person name="Henrissat B."/>
            <person name="Grigoriev I.V."/>
            <person name="Hibbett D."/>
            <person name="Nagy L.G."/>
            <person name="Martin F.M."/>
        </authorList>
    </citation>
    <scope>NUCLEOTIDE SEQUENCE</scope>
    <source>
        <strain evidence="1">P2</strain>
    </source>
</reference>
<sequence>MFFDLNVPIPASQPSGPSTTATQSKKGKAAAKQTHTQQPESSFSQVQIAAIENHVELLIHLGYSAFAFNQTVHKKLDPKAHQNHAQTLISQLKRRPGVAFLKRITIILDEDSEKGFGLASTSSAIFSGYDIIALTPTTPGTLSLACLTHSQPSALTAHVISLPLTLPRLPFHLKHTLIRTAIKNGSVFEMNYSGAFGSDPDAFETASVTIKRNWWAAAREVIRVTKGKGVIVSGGITNEPDLRAPRDIINLITMLNLAPDVAHDTMTKEPQALVLRAQTRNTYRAILSEPRLVIPGAQSQPAPPPLQEACIGPTSVPNSGTKRPFDVIGDTQNGSLSKTESRANKKRKNKQR</sequence>
<organism evidence="1 2">
    <name type="scientific">Thelephora ganbajun</name>
    <name type="common">Ganba fungus</name>
    <dbReference type="NCBI Taxonomy" id="370292"/>
    <lineage>
        <taxon>Eukaryota</taxon>
        <taxon>Fungi</taxon>
        <taxon>Dikarya</taxon>
        <taxon>Basidiomycota</taxon>
        <taxon>Agaricomycotina</taxon>
        <taxon>Agaricomycetes</taxon>
        <taxon>Thelephorales</taxon>
        <taxon>Thelephoraceae</taxon>
        <taxon>Thelephora</taxon>
    </lineage>
</organism>
<comment type="caution">
    <text evidence="1">The sequence shown here is derived from an EMBL/GenBank/DDBJ whole genome shotgun (WGS) entry which is preliminary data.</text>
</comment>
<protein>
    <submittedName>
        <fullName evidence="1">PHP domain-like protein</fullName>
    </submittedName>
</protein>